<accession>A0A1Q9BW56</accession>
<gene>
    <name evidence="2" type="ORF">AK812_SmicGene45427</name>
</gene>
<name>A0A1Q9BW56_SYMMI</name>
<protein>
    <submittedName>
        <fullName evidence="2">Uncharacterized protein</fullName>
    </submittedName>
</protein>
<feature type="compositionally biased region" description="Basic and acidic residues" evidence="1">
    <location>
        <begin position="7"/>
        <end position="16"/>
    </location>
</feature>
<keyword evidence="3" id="KW-1185">Reference proteome</keyword>
<evidence type="ECO:0000313" key="3">
    <source>
        <dbReference type="Proteomes" id="UP000186817"/>
    </source>
</evidence>
<evidence type="ECO:0000256" key="1">
    <source>
        <dbReference type="SAM" id="MobiDB-lite"/>
    </source>
</evidence>
<sequence length="110" mass="12249">MPRMTKRAADLEEVSAKRSRKASSGASVLDLFARGHLDRFDEIASERGLISWGSETRALLLSGALSAENRAEASSKLGRAEREVRSLRSFAAAERAYEARLDQQFQDYQD</sequence>
<reference evidence="2 3" key="1">
    <citation type="submission" date="2016-02" db="EMBL/GenBank/DDBJ databases">
        <title>Genome analysis of coral dinoflagellate symbionts highlights evolutionary adaptations to a symbiotic lifestyle.</title>
        <authorList>
            <person name="Aranda M."/>
            <person name="Li Y."/>
            <person name="Liew Y.J."/>
            <person name="Baumgarten S."/>
            <person name="Simakov O."/>
            <person name="Wilson M."/>
            <person name="Piel J."/>
            <person name="Ashoor H."/>
            <person name="Bougouffa S."/>
            <person name="Bajic V.B."/>
            <person name="Ryu T."/>
            <person name="Ravasi T."/>
            <person name="Bayer T."/>
            <person name="Micklem G."/>
            <person name="Kim H."/>
            <person name="Bhak J."/>
            <person name="Lajeunesse T.C."/>
            <person name="Voolstra C.R."/>
        </authorList>
    </citation>
    <scope>NUCLEOTIDE SEQUENCE [LARGE SCALE GENOMIC DNA]</scope>
    <source>
        <strain evidence="2 3">CCMP2467</strain>
    </source>
</reference>
<proteinExistence type="predicted"/>
<evidence type="ECO:0000313" key="2">
    <source>
        <dbReference type="EMBL" id="OLP74895.1"/>
    </source>
</evidence>
<comment type="caution">
    <text evidence="2">The sequence shown here is derived from an EMBL/GenBank/DDBJ whole genome shotgun (WGS) entry which is preliminary data.</text>
</comment>
<dbReference type="Proteomes" id="UP000186817">
    <property type="component" value="Unassembled WGS sequence"/>
</dbReference>
<dbReference type="AlphaFoldDB" id="A0A1Q9BW56"/>
<feature type="region of interest" description="Disordered" evidence="1">
    <location>
        <begin position="1"/>
        <end position="25"/>
    </location>
</feature>
<dbReference type="EMBL" id="LSRX01003073">
    <property type="protein sequence ID" value="OLP74895.1"/>
    <property type="molecule type" value="Genomic_DNA"/>
</dbReference>
<dbReference type="OrthoDB" id="10313535at2759"/>
<organism evidence="2 3">
    <name type="scientific">Symbiodinium microadriaticum</name>
    <name type="common">Dinoflagellate</name>
    <name type="synonym">Zooxanthella microadriatica</name>
    <dbReference type="NCBI Taxonomy" id="2951"/>
    <lineage>
        <taxon>Eukaryota</taxon>
        <taxon>Sar</taxon>
        <taxon>Alveolata</taxon>
        <taxon>Dinophyceae</taxon>
        <taxon>Suessiales</taxon>
        <taxon>Symbiodiniaceae</taxon>
        <taxon>Symbiodinium</taxon>
    </lineage>
</organism>